<dbReference type="STRING" id="262898.GA0070564_10912"/>
<accession>A0A1C5AC96</accession>
<organism evidence="2 3">
    <name type="scientific">Micromonospora mirobrigensis</name>
    <dbReference type="NCBI Taxonomy" id="262898"/>
    <lineage>
        <taxon>Bacteria</taxon>
        <taxon>Bacillati</taxon>
        <taxon>Actinomycetota</taxon>
        <taxon>Actinomycetes</taxon>
        <taxon>Micromonosporales</taxon>
        <taxon>Micromonosporaceae</taxon>
        <taxon>Micromonospora</taxon>
    </lineage>
</organism>
<feature type="domain" description="Putative Flp pilus-assembly TadG-like N-terminal" evidence="1">
    <location>
        <begin position="3"/>
        <end position="45"/>
    </location>
</feature>
<keyword evidence="3" id="KW-1185">Reference proteome</keyword>
<sequence>MIVALLLGSGVLLGLAALVVDVGNLYVERAQLQGGADAAAVRVAQRCAVAPDGCASVPADDLAEAYAGRNANDGVAAADVCGPRVGLGDCPAPTGSLTDCVRPAPATGPYVEVHTGTRQRDGTTVLPPVFAQAVLDEFDGVRVSTCARTAWGAPAAATVLPLAFSACDWNRYGRTPDGVERSFPVYDETASTTCAPGGGTGGGPGGFRWLTDAATGCRLAVTVGRDYPVDTGDRTPTGCRNTDLDDLARAGRPILVPVFGAVSGSGGNAEYTVSGVAAFVVTGWRLPGAGIETGPACAGTATSCVSGYFTRTIVPGGGVIGGPDLGARIVTPVG</sequence>
<dbReference type="EMBL" id="FMCX01000009">
    <property type="protein sequence ID" value="SCF42845.1"/>
    <property type="molecule type" value="Genomic_DNA"/>
</dbReference>
<evidence type="ECO:0000259" key="1">
    <source>
        <dbReference type="Pfam" id="PF13400"/>
    </source>
</evidence>
<dbReference type="OrthoDB" id="5187898at2"/>
<dbReference type="AlphaFoldDB" id="A0A1C5AC96"/>
<name>A0A1C5AC96_9ACTN</name>
<dbReference type="Pfam" id="PF13400">
    <property type="entry name" value="Tad"/>
    <property type="match status" value="1"/>
</dbReference>
<proteinExistence type="predicted"/>
<dbReference type="InterPro" id="IPR028087">
    <property type="entry name" value="Tad_N"/>
</dbReference>
<evidence type="ECO:0000313" key="2">
    <source>
        <dbReference type="EMBL" id="SCF42845.1"/>
    </source>
</evidence>
<gene>
    <name evidence="2" type="ORF">GA0070564_10912</name>
</gene>
<dbReference type="RefSeq" id="WP_141714860.1">
    <property type="nucleotide sequence ID" value="NZ_FMCX01000009.1"/>
</dbReference>
<dbReference type="Proteomes" id="UP000199504">
    <property type="component" value="Unassembled WGS sequence"/>
</dbReference>
<protein>
    <submittedName>
        <fullName evidence="2">Putative Flp pilus-assembly TadE/G-like</fullName>
    </submittedName>
</protein>
<evidence type="ECO:0000313" key="3">
    <source>
        <dbReference type="Proteomes" id="UP000199504"/>
    </source>
</evidence>
<reference evidence="3" key="1">
    <citation type="submission" date="2016-06" db="EMBL/GenBank/DDBJ databases">
        <authorList>
            <person name="Varghese N."/>
            <person name="Submissions Spin"/>
        </authorList>
    </citation>
    <scope>NUCLEOTIDE SEQUENCE [LARGE SCALE GENOMIC DNA]</scope>
    <source>
        <strain evidence="3">DSM 44830</strain>
    </source>
</reference>